<dbReference type="CDD" id="cd01627">
    <property type="entry name" value="HAD_TPP"/>
    <property type="match status" value="1"/>
</dbReference>
<dbReference type="GO" id="GO:0004805">
    <property type="term" value="F:trehalose-phosphatase activity"/>
    <property type="evidence" value="ECO:0007669"/>
    <property type="project" value="UniProtKB-EC"/>
</dbReference>
<dbReference type="FunFam" id="3.30.70.1020:FF:000004">
    <property type="entry name" value="Trehalose 6-phosphate phosphatase"/>
    <property type="match status" value="1"/>
</dbReference>
<dbReference type="PANTHER" id="PTHR43768:SF27">
    <property type="entry name" value="TREHALOSE-PHOSPHATE PHOSPHATASE A"/>
    <property type="match status" value="1"/>
</dbReference>
<evidence type="ECO:0000313" key="12">
    <source>
        <dbReference type="EMBL" id="KAB1210852.1"/>
    </source>
</evidence>
<dbReference type="InterPro" id="IPR044651">
    <property type="entry name" value="OTSB-like"/>
</dbReference>
<gene>
    <name evidence="12" type="ORF">CJ030_MR6G019757</name>
</gene>
<dbReference type="Pfam" id="PF02358">
    <property type="entry name" value="Trehalose_PPase"/>
    <property type="match status" value="1"/>
</dbReference>
<dbReference type="InterPro" id="IPR036412">
    <property type="entry name" value="HAD-like_sf"/>
</dbReference>
<dbReference type="OrthoDB" id="411251at2759"/>
<evidence type="ECO:0000256" key="3">
    <source>
        <dbReference type="ARBA" id="ARBA00005199"/>
    </source>
</evidence>
<keyword evidence="6" id="KW-0853">WD repeat</keyword>
<keyword evidence="7" id="KW-0677">Repeat</keyword>
<sequence>MDLKSNHASPVLTDPAPINKSRLCLHSTLLPYSPPQAAFSPSLLLTIPRKKTGILDDVRSTSWLDAMKCSSPPPKKITKDVNNEYTLSDADVAYDAWMVNYPSAIASFEQIINHAKGKRIALFLDYDGTLSPIVDNPDCAFMSDAMRAAVKKVARYFPTAIISGRSRDKVYEFVRLTELYYAGSHGMDIMGPVREPVSDDHPNCIRNMDEQGKEVNLFQPAGEFLPMIDEVFRSLVESTKDIIGAKVENNKFCVSVHYRNVDGKNWPTVAQCVHVVLKDYPRLRLTHGRKVLEVRPVIDWDKGKAVMFLLESLGLSHCDDVLPIYVGDDRTDEDAFKVLREGNRGYGILVSSVPKESNAVYSLRDPSEMPSYLLLLTLSILHKSLFNFDFHPSRDLVTAGLITGDLHLYRYSADASPQKLLEVHAHTESCRAVRFIDGGRAIATCSPDRSILSIDVETGSAIARLEDAHGDAINRLISLSETTIASGDDEGCIKVWDTRQRSCCNTFDAHHDYVSDMTFASDAVKLLSTSGDGTLSVCNLRKNKVQARSEFCEDELLSVVIMKNGRKVVCGSQTGILLLYSWGYFKDCSDRFIALSPNSVDALLKLDEDRIITGSENGLISLVGILPNRIIQPIGEHSEYPVERLAFSRDRKYLGSIAHDQLLKLWDLDDILQGSGKAVTSQAATVDSDSDEMDVESSSPKINKGPSILLAVLKLNTSPDKWGRWGYFSGTG</sequence>
<evidence type="ECO:0000256" key="8">
    <source>
        <dbReference type="ARBA" id="ARBA00022801"/>
    </source>
</evidence>
<dbReference type="Gene3D" id="2.130.10.10">
    <property type="entry name" value="YVTN repeat-like/Quinoprotein amine dehydrogenase"/>
    <property type="match status" value="2"/>
</dbReference>
<reference evidence="12 13" key="1">
    <citation type="journal article" date="2019" name="Plant Biotechnol. J.">
        <title>The red bayberry genome and genetic basis of sex determination.</title>
        <authorList>
            <person name="Jia H.M."/>
            <person name="Jia H.J."/>
            <person name="Cai Q.L."/>
            <person name="Wang Y."/>
            <person name="Zhao H.B."/>
            <person name="Yang W.F."/>
            <person name="Wang G.Y."/>
            <person name="Li Y.H."/>
            <person name="Zhan D.L."/>
            <person name="Shen Y.T."/>
            <person name="Niu Q.F."/>
            <person name="Chang L."/>
            <person name="Qiu J."/>
            <person name="Zhao L."/>
            <person name="Xie H.B."/>
            <person name="Fu W.Y."/>
            <person name="Jin J."/>
            <person name="Li X.W."/>
            <person name="Jiao Y."/>
            <person name="Zhou C.C."/>
            <person name="Tu T."/>
            <person name="Chai C.Y."/>
            <person name="Gao J.L."/>
            <person name="Fan L.J."/>
            <person name="van de Weg E."/>
            <person name="Wang J.Y."/>
            <person name="Gao Z.S."/>
        </authorList>
    </citation>
    <scope>NUCLEOTIDE SEQUENCE [LARGE SCALE GENOMIC DNA]</scope>
    <source>
        <tissue evidence="12">Leaves</tissue>
    </source>
</reference>
<evidence type="ECO:0000313" key="13">
    <source>
        <dbReference type="Proteomes" id="UP000516437"/>
    </source>
</evidence>
<name>A0A6A1VDB9_9ROSI</name>
<dbReference type="GO" id="GO:0005992">
    <property type="term" value="P:trehalose biosynthetic process"/>
    <property type="evidence" value="ECO:0007669"/>
    <property type="project" value="UniProtKB-UniPathway"/>
</dbReference>
<keyword evidence="8" id="KW-0378">Hydrolase</keyword>
<proteinExistence type="inferred from homology"/>
<dbReference type="EC" id="3.1.3.12" evidence="5"/>
<dbReference type="FunFam" id="3.40.50.1000:FF:000073">
    <property type="entry name" value="Trehalose 6-phosphate phosphatase"/>
    <property type="match status" value="1"/>
</dbReference>
<dbReference type="InterPro" id="IPR006379">
    <property type="entry name" value="HAD-SF_hydro_IIB"/>
</dbReference>
<dbReference type="AlphaFoldDB" id="A0A6A1VDB9"/>
<dbReference type="SUPFAM" id="SSF50978">
    <property type="entry name" value="WD40 repeat-like"/>
    <property type="match status" value="1"/>
</dbReference>
<evidence type="ECO:0000256" key="6">
    <source>
        <dbReference type="ARBA" id="ARBA00022574"/>
    </source>
</evidence>
<dbReference type="Proteomes" id="UP000516437">
    <property type="component" value="Chromosome 6"/>
</dbReference>
<dbReference type="FunFam" id="2.130.10.10:FF:000516">
    <property type="entry name" value="WD repeat-containing protein 55-like"/>
    <property type="match status" value="1"/>
</dbReference>
<dbReference type="InterPro" id="IPR019775">
    <property type="entry name" value="WD40_repeat_CS"/>
</dbReference>
<evidence type="ECO:0000256" key="11">
    <source>
        <dbReference type="ARBA" id="ARBA00030356"/>
    </source>
</evidence>
<comment type="catalytic activity">
    <reaction evidence="1">
        <text>alpha,alpha-trehalose 6-phosphate + H2O = alpha,alpha-trehalose + phosphate</text>
        <dbReference type="Rhea" id="RHEA:23420"/>
        <dbReference type="ChEBI" id="CHEBI:15377"/>
        <dbReference type="ChEBI" id="CHEBI:16551"/>
        <dbReference type="ChEBI" id="CHEBI:43474"/>
        <dbReference type="ChEBI" id="CHEBI:58429"/>
        <dbReference type="EC" id="3.1.3.12"/>
    </reaction>
</comment>
<comment type="pathway">
    <text evidence="3">Glycan biosynthesis; trehalose biosynthesis.</text>
</comment>
<dbReference type="InterPro" id="IPR003337">
    <property type="entry name" value="Trehalose_PPase"/>
</dbReference>
<dbReference type="SUPFAM" id="SSF56784">
    <property type="entry name" value="HAD-like"/>
    <property type="match status" value="1"/>
</dbReference>
<comment type="caution">
    <text evidence="12">The sequence shown here is derived from an EMBL/GenBank/DDBJ whole genome shotgun (WGS) entry which is preliminary data.</text>
</comment>
<accession>A0A6A1VDB9</accession>
<dbReference type="Gene3D" id="3.40.50.1000">
    <property type="entry name" value="HAD superfamily/HAD-like"/>
    <property type="match status" value="2"/>
</dbReference>
<dbReference type="NCBIfam" id="TIGR01484">
    <property type="entry name" value="HAD-SF-IIB"/>
    <property type="match status" value="1"/>
</dbReference>
<dbReference type="PROSITE" id="PS00678">
    <property type="entry name" value="WD_REPEATS_1"/>
    <property type="match status" value="1"/>
</dbReference>
<comment type="function">
    <text evidence="10">Removes the phosphate from trehalose 6-phosphate to produce free trehalose. Trehalose accumulation in plant may improve abiotic stress tolerance.</text>
</comment>
<dbReference type="InterPro" id="IPR023214">
    <property type="entry name" value="HAD_sf"/>
</dbReference>
<dbReference type="InterPro" id="IPR036322">
    <property type="entry name" value="WD40_repeat_dom_sf"/>
</dbReference>
<dbReference type="NCBIfam" id="TIGR00685">
    <property type="entry name" value="T6PP"/>
    <property type="match status" value="1"/>
</dbReference>
<dbReference type="UniPathway" id="UPA00299"/>
<keyword evidence="13" id="KW-1185">Reference proteome</keyword>
<dbReference type="EMBL" id="RXIC02000024">
    <property type="protein sequence ID" value="KAB1210852.1"/>
    <property type="molecule type" value="Genomic_DNA"/>
</dbReference>
<evidence type="ECO:0000256" key="9">
    <source>
        <dbReference type="ARBA" id="ARBA00023016"/>
    </source>
</evidence>
<dbReference type="Pfam" id="PF24796">
    <property type="entry name" value="WDR55"/>
    <property type="match status" value="1"/>
</dbReference>
<comment type="similarity">
    <text evidence="4">Belongs to the trehalose phosphatase family.</text>
</comment>
<dbReference type="FunFam" id="3.40.50.1000:FF:000099">
    <property type="entry name" value="Trehalose 6-phosphate phosphatase"/>
    <property type="match status" value="1"/>
</dbReference>
<keyword evidence="9" id="KW-0346">Stress response</keyword>
<protein>
    <recommendedName>
        <fullName evidence="5">trehalose-phosphatase</fullName>
        <ecNumber evidence="5">3.1.3.12</ecNumber>
    </recommendedName>
    <alternativeName>
        <fullName evidence="11">Trehalose 6-phosphate phosphatase</fullName>
    </alternativeName>
</protein>
<dbReference type="PANTHER" id="PTHR43768">
    <property type="entry name" value="TREHALOSE 6-PHOSPHATE PHOSPHATASE"/>
    <property type="match status" value="1"/>
</dbReference>
<evidence type="ECO:0000256" key="7">
    <source>
        <dbReference type="ARBA" id="ARBA00022737"/>
    </source>
</evidence>
<dbReference type="InterPro" id="IPR015943">
    <property type="entry name" value="WD40/YVTN_repeat-like_dom_sf"/>
</dbReference>
<comment type="cofactor">
    <cofactor evidence="2">
        <name>a divalent metal cation</name>
        <dbReference type="ChEBI" id="CHEBI:60240"/>
    </cofactor>
</comment>
<dbReference type="InterPro" id="IPR001680">
    <property type="entry name" value="WD40_rpt"/>
</dbReference>
<evidence type="ECO:0000256" key="2">
    <source>
        <dbReference type="ARBA" id="ARBA00001968"/>
    </source>
</evidence>
<evidence type="ECO:0000256" key="1">
    <source>
        <dbReference type="ARBA" id="ARBA00000500"/>
    </source>
</evidence>
<evidence type="ECO:0000256" key="10">
    <source>
        <dbReference type="ARBA" id="ARBA00025274"/>
    </source>
</evidence>
<dbReference type="SMART" id="SM00320">
    <property type="entry name" value="WD40"/>
    <property type="match status" value="5"/>
</dbReference>
<evidence type="ECO:0000256" key="5">
    <source>
        <dbReference type="ARBA" id="ARBA00013086"/>
    </source>
</evidence>
<evidence type="ECO:0000256" key="4">
    <source>
        <dbReference type="ARBA" id="ARBA00008770"/>
    </source>
</evidence>
<organism evidence="12 13">
    <name type="scientific">Morella rubra</name>
    <name type="common">Chinese bayberry</name>
    <dbReference type="NCBI Taxonomy" id="262757"/>
    <lineage>
        <taxon>Eukaryota</taxon>
        <taxon>Viridiplantae</taxon>
        <taxon>Streptophyta</taxon>
        <taxon>Embryophyta</taxon>
        <taxon>Tracheophyta</taxon>
        <taxon>Spermatophyta</taxon>
        <taxon>Magnoliopsida</taxon>
        <taxon>eudicotyledons</taxon>
        <taxon>Gunneridae</taxon>
        <taxon>Pentapetalae</taxon>
        <taxon>rosids</taxon>
        <taxon>fabids</taxon>
        <taxon>Fagales</taxon>
        <taxon>Myricaceae</taxon>
        <taxon>Morella</taxon>
    </lineage>
</organism>